<gene>
    <name evidence="6" type="ORF">FFIC_230630</name>
</gene>
<dbReference type="RefSeq" id="WP_242977380.1">
    <property type="nucleotide sequence ID" value="NZ_DF968000.1"/>
</dbReference>
<keyword evidence="3 5" id="KW-1133">Transmembrane helix</keyword>
<evidence type="ECO:0000256" key="4">
    <source>
        <dbReference type="ARBA" id="ARBA00023136"/>
    </source>
</evidence>
<organism evidence="6 7">
    <name type="scientific">Fructobacillus ficulneus</name>
    <dbReference type="NCBI Taxonomy" id="157463"/>
    <lineage>
        <taxon>Bacteria</taxon>
        <taxon>Bacillati</taxon>
        <taxon>Bacillota</taxon>
        <taxon>Bacilli</taxon>
        <taxon>Lactobacillales</taxon>
        <taxon>Lactobacillaceae</taxon>
        <taxon>Fructobacillus</taxon>
    </lineage>
</organism>
<accession>A0A0K8MI94</accession>
<dbReference type="AlphaFoldDB" id="A0A0K8MI94"/>
<keyword evidence="2 5" id="KW-0812">Transmembrane</keyword>
<proteinExistence type="predicted"/>
<evidence type="ECO:0000256" key="2">
    <source>
        <dbReference type="ARBA" id="ARBA00022692"/>
    </source>
</evidence>
<dbReference type="InterPro" id="IPR008217">
    <property type="entry name" value="Ccc1_fam"/>
</dbReference>
<evidence type="ECO:0000256" key="5">
    <source>
        <dbReference type="SAM" id="Phobius"/>
    </source>
</evidence>
<dbReference type="GO" id="GO:0030026">
    <property type="term" value="P:intracellular manganese ion homeostasis"/>
    <property type="evidence" value="ECO:0007669"/>
    <property type="project" value="InterPro"/>
</dbReference>
<keyword evidence="7" id="KW-1185">Reference proteome</keyword>
<keyword evidence="4 5" id="KW-0472">Membrane</keyword>
<dbReference type="Proteomes" id="UP000253891">
    <property type="component" value="Unassembled WGS sequence"/>
</dbReference>
<feature type="transmembrane region" description="Helical" evidence="5">
    <location>
        <begin position="216"/>
        <end position="234"/>
    </location>
</feature>
<evidence type="ECO:0000313" key="6">
    <source>
        <dbReference type="EMBL" id="GAO99579.1"/>
    </source>
</evidence>
<name>A0A0K8MI94_9LACO</name>
<dbReference type="STRING" id="157463.GCA_001047075_00497"/>
<feature type="transmembrane region" description="Helical" evidence="5">
    <location>
        <begin position="27"/>
        <end position="51"/>
    </location>
</feature>
<dbReference type="PANTHER" id="PTHR31851">
    <property type="entry name" value="FE(2+)/MN(2+) TRANSPORTER PCL1"/>
    <property type="match status" value="1"/>
</dbReference>
<reference evidence="6 7" key="1">
    <citation type="journal article" date="2015" name="BMC Genomics">
        <title>Comparative genomics of Fructobacillus spp. and Leuconostoc spp. reveals niche-specific evolution of Fructobacillus spp.</title>
        <authorList>
            <person name="Endo A."/>
            <person name="Tanizawa Y."/>
            <person name="Tanaka N."/>
            <person name="Maeno S."/>
            <person name="Kumar H."/>
            <person name="Shiwa Y."/>
            <person name="Okada S."/>
            <person name="Yoshikawa H."/>
            <person name="Dicks L."/>
            <person name="Nakagawa J."/>
            <person name="Arita M."/>
        </authorList>
    </citation>
    <scope>NUCLEOTIDE SEQUENCE [LARGE SCALE GENOMIC DNA]</scope>
    <source>
        <strain evidence="6 7">JCM 12225</strain>
    </source>
</reference>
<evidence type="ECO:0000256" key="1">
    <source>
        <dbReference type="ARBA" id="ARBA00004127"/>
    </source>
</evidence>
<protein>
    <submittedName>
        <fullName evidence="6">Integral membrane protein</fullName>
    </submittedName>
</protein>
<comment type="subcellular location">
    <subcellularLocation>
        <location evidence="1">Endomembrane system</location>
        <topology evidence="1">Multi-pass membrane protein</topology>
    </subcellularLocation>
</comment>
<feature type="transmembrane region" description="Helical" evidence="5">
    <location>
        <begin position="159"/>
        <end position="181"/>
    </location>
</feature>
<dbReference type="EMBL" id="DF968000">
    <property type="protein sequence ID" value="GAO99579.1"/>
    <property type="molecule type" value="Genomic_DNA"/>
</dbReference>
<sequence length="238" mass="25343">MKKLMKNVSVDKQHNRKQQTMEERLNAIRAGILGSNDGILTVVGVVFSVAAATTNRLVIVIAALSDLLACALSMGSGEFAAVSSQSDSDRVTVDREAAILKEDFNDQVTIVEDYYRDRGVAQNTANAIAQELLAEKPLATVLTVKHDLTLDHYVSPISAAFASTFSAALGGAFPLAALLLAPMQYEYLAAILATVVAVSLTGLISALLSRGMVQRAVIRNIVIGLLTIAVHFTIGKLF</sequence>
<feature type="transmembrane region" description="Helical" evidence="5">
    <location>
        <begin position="187"/>
        <end position="209"/>
    </location>
</feature>
<evidence type="ECO:0000256" key="3">
    <source>
        <dbReference type="ARBA" id="ARBA00022989"/>
    </source>
</evidence>
<dbReference type="Pfam" id="PF01988">
    <property type="entry name" value="VIT1"/>
    <property type="match status" value="1"/>
</dbReference>
<dbReference type="GO" id="GO:0012505">
    <property type="term" value="C:endomembrane system"/>
    <property type="evidence" value="ECO:0007669"/>
    <property type="project" value="UniProtKB-SubCell"/>
</dbReference>
<feature type="transmembrane region" description="Helical" evidence="5">
    <location>
        <begin position="57"/>
        <end position="75"/>
    </location>
</feature>
<dbReference type="GO" id="GO:0005384">
    <property type="term" value="F:manganese ion transmembrane transporter activity"/>
    <property type="evidence" value="ECO:0007669"/>
    <property type="project" value="InterPro"/>
</dbReference>
<evidence type="ECO:0000313" key="7">
    <source>
        <dbReference type="Proteomes" id="UP000253891"/>
    </source>
</evidence>